<protein>
    <submittedName>
        <fullName evidence="2">Uncharacterized protein</fullName>
    </submittedName>
</protein>
<evidence type="ECO:0000313" key="2">
    <source>
        <dbReference type="EMBL" id="TNN40474.1"/>
    </source>
</evidence>
<sequence length="181" mass="20218">MGQQGWVEGSRRRDKRHGRSRPGGRPGEDHQAEGHAPGAGGQERGEGSGELKPSGTKVEYRELGQAGIEIENWDRRNWSRPGLKRGTGNQSLPGRRRRAELGPAGDGALLRVLTNHSLHQEEWHATQHGKETVRQQEDTCRDRSDFLFAPLRDAYRQNDMPRLNGSLRLPGVLPAARIDQL</sequence>
<evidence type="ECO:0000256" key="1">
    <source>
        <dbReference type="SAM" id="MobiDB-lite"/>
    </source>
</evidence>
<dbReference type="Proteomes" id="UP000314294">
    <property type="component" value="Unassembled WGS sequence"/>
</dbReference>
<name>A0A4Z2FI82_9TELE</name>
<dbReference type="AlphaFoldDB" id="A0A4Z2FI82"/>
<feature type="compositionally biased region" description="Basic residues" evidence="1">
    <location>
        <begin position="12"/>
        <end position="22"/>
    </location>
</feature>
<keyword evidence="3" id="KW-1185">Reference proteome</keyword>
<feature type="region of interest" description="Disordered" evidence="1">
    <location>
        <begin position="76"/>
        <end position="102"/>
    </location>
</feature>
<gene>
    <name evidence="2" type="ORF">EYF80_049352</name>
</gene>
<feature type="region of interest" description="Disordered" evidence="1">
    <location>
        <begin position="1"/>
        <end position="62"/>
    </location>
</feature>
<evidence type="ECO:0000313" key="3">
    <source>
        <dbReference type="Proteomes" id="UP000314294"/>
    </source>
</evidence>
<accession>A0A4Z2FI82</accession>
<comment type="caution">
    <text evidence="2">The sequence shown here is derived from an EMBL/GenBank/DDBJ whole genome shotgun (WGS) entry which is preliminary data.</text>
</comment>
<proteinExistence type="predicted"/>
<organism evidence="2 3">
    <name type="scientific">Liparis tanakae</name>
    <name type="common">Tanaka's snailfish</name>
    <dbReference type="NCBI Taxonomy" id="230148"/>
    <lineage>
        <taxon>Eukaryota</taxon>
        <taxon>Metazoa</taxon>
        <taxon>Chordata</taxon>
        <taxon>Craniata</taxon>
        <taxon>Vertebrata</taxon>
        <taxon>Euteleostomi</taxon>
        <taxon>Actinopterygii</taxon>
        <taxon>Neopterygii</taxon>
        <taxon>Teleostei</taxon>
        <taxon>Neoteleostei</taxon>
        <taxon>Acanthomorphata</taxon>
        <taxon>Eupercaria</taxon>
        <taxon>Perciformes</taxon>
        <taxon>Cottioidei</taxon>
        <taxon>Cottales</taxon>
        <taxon>Liparidae</taxon>
        <taxon>Liparis</taxon>
    </lineage>
</organism>
<reference evidence="2 3" key="1">
    <citation type="submission" date="2019-03" db="EMBL/GenBank/DDBJ databases">
        <title>First draft genome of Liparis tanakae, snailfish: a comprehensive survey of snailfish specific genes.</title>
        <authorList>
            <person name="Kim W."/>
            <person name="Song I."/>
            <person name="Jeong J.-H."/>
            <person name="Kim D."/>
            <person name="Kim S."/>
            <person name="Ryu S."/>
            <person name="Song J.Y."/>
            <person name="Lee S.K."/>
        </authorList>
    </citation>
    <scope>NUCLEOTIDE SEQUENCE [LARGE SCALE GENOMIC DNA]</scope>
    <source>
        <tissue evidence="2">Muscle</tissue>
    </source>
</reference>
<dbReference type="EMBL" id="SRLO01001186">
    <property type="protein sequence ID" value="TNN40474.1"/>
    <property type="molecule type" value="Genomic_DNA"/>
</dbReference>